<keyword evidence="2" id="KW-1185">Reference proteome</keyword>
<proteinExistence type="predicted"/>
<reference evidence="1 2" key="1">
    <citation type="submission" date="2014-04" db="EMBL/GenBank/DDBJ databases">
        <authorList>
            <consortium name="International Citrus Genome Consortium"/>
            <person name="Gmitter F."/>
            <person name="Chen C."/>
            <person name="Farmerie W."/>
            <person name="Harkins T."/>
            <person name="Desany B."/>
            <person name="Mohiuddin M."/>
            <person name="Kodira C."/>
            <person name="Borodovsky M."/>
            <person name="Lomsadze A."/>
            <person name="Burns P."/>
            <person name="Jenkins J."/>
            <person name="Prochnik S."/>
            <person name="Shu S."/>
            <person name="Chapman J."/>
            <person name="Pitluck S."/>
            <person name="Schmutz J."/>
            <person name="Rokhsar D."/>
        </authorList>
    </citation>
    <scope>NUCLEOTIDE SEQUENCE</scope>
</reference>
<accession>A0A067ELA1</accession>
<organism evidence="1 2">
    <name type="scientific">Citrus sinensis</name>
    <name type="common">Sweet orange</name>
    <name type="synonym">Citrus aurantium var. sinensis</name>
    <dbReference type="NCBI Taxonomy" id="2711"/>
    <lineage>
        <taxon>Eukaryota</taxon>
        <taxon>Viridiplantae</taxon>
        <taxon>Streptophyta</taxon>
        <taxon>Embryophyta</taxon>
        <taxon>Tracheophyta</taxon>
        <taxon>Spermatophyta</taxon>
        <taxon>Magnoliopsida</taxon>
        <taxon>eudicotyledons</taxon>
        <taxon>Gunneridae</taxon>
        <taxon>Pentapetalae</taxon>
        <taxon>rosids</taxon>
        <taxon>malvids</taxon>
        <taxon>Sapindales</taxon>
        <taxon>Rutaceae</taxon>
        <taxon>Aurantioideae</taxon>
        <taxon>Citrus</taxon>
    </lineage>
</organism>
<evidence type="ECO:0000313" key="2">
    <source>
        <dbReference type="Proteomes" id="UP000027120"/>
    </source>
</evidence>
<sequence>MNQLVSVHTALKLNNGLPNPLFVSTSQIRQYNKIQLQSPHFAVHAFASGFCIPRKARMSSKTCSAY</sequence>
<dbReference type="AlphaFoldDB" id="A0A067ELA1"/>
<gene>
    <name evidence="1" type="ORF">CISIN_1g044149mg</name>
</gene>
<evidence type="ECO:0000313" key="1">
    <source>
        <dbReference type="EMBL" id="KDO51671.1"/>
    </source>
</evidence>
<dbReference type="EMBL" id="KK785050">
    <property type="protein sequence ID" value="KDO51671.1"/>
    <property type="molecule type" value="Genomic_DNA"/>
</dbReference>
<protein>
    <submittedName>
        <fullName evidence="1">Uncharacterized protein</fullName>
    </submittedName>
</protein>
<dbReference type="Proteomes" id="UP000027120">
    <property type="component" value="Unassembled WGS sequence"/>
</dbReference>
<name>A0A067ELA1_CITSI</name>